<keyword evidence="1" id="KW-0175">Coiled coil</keyword>
<dbReference type="AlphaFoldDB" id="H8Z9R1"/>
<feature type="coiled-coil region" evidence="1">
    <location>
        <begin position="69"/>
        <end position="96"/>
    </location>
</feature>
<dbReference type="HOGENOM" id="CLU_582762_0_0_1"/>
<dbReference type="Proteomes" id="UP000005622">
    <property type="component" value="Unassembled WGS sequence"/>
</dbReference>
<keyword evidence="2" id="KW-0732">Signal</keyword>
<name>H8Z9R1_NEMA1</name>
<evidence type="ECO:0000256" key="1">
    <source>
        <dbReference type="SAM" id="Coils"/>
    </source>
</evidence>
<dbReference type="EMBL" id="JH604633">
    <property type="protein sequence ID" value="EHY66692.1"/>
    <property type="molecule type" value="Genomic_DNA"/>
</dbReference>
<proteinExistence type="predicted"/>
<feature type="chain" id="PRO_5003617763" evidence="2">
    <location>
        <begin position="23"/>
        <end position="469"/>
    </location>
</feature>
<gene>
    <name evidence="3" type="ORF">NERG_00332</name>
</gene>
<feature type="signal peptide" evidence="2">
    <location>
        <begin position="1"/>
        <end position="22"/>
    </location>
</feature>
<protein>
    <submittedName>
        <fullName evidence="3">Uncharacterized protein</fullName>
    </submittedName>
</protein>
<evidence type="ECO:0000313" key="3">
    <source>
        <dbReference type="EMBL" id="EHY66692.1"/>
    </source>
</evidence>
<reference evidence="3" key="1">
    <citation type="submission" date="2011-03" db="EMBL/GenBank/DDBJ databases">
        <title>The Genome Sequence of Nematocida sp1 strain ERTm2.</title>
        <authorList>
            <consortium name="The Broad Institute Genome Sequencing Platform"/>
            <consortium name="The Broad Institute Genome Sequencing Center for Infectious Disease"/>
            <person name="Cuomo C."/>
            <person name="Troemel E."/>
            <person name="Young S.K."/>
            <person name="Zeng Q."/>
            <person name="Gargeya S."/>
            <person name="Fitzgerald M."/>
            <person name="Haas B."/>
            <person name="Abouelleil A."/>
            <person name="Alvarado L."/>
            <person name="Arachchi H.M."/>
            <person name="Berlin A."/>
            <person name="Brown A."/>
            <person name="Chapman S.B."/>
            <person name="Chen Z."/>
            <person name="Dunbar C."/>
            <person name="Freedman E."/>
            <person name="Gearin G."/>
            <person name="Gellesch M."/>
            <person name="Goldberg J."/>
            <person name="Griggs A."/>
            <person name="Gujja S."/>
            <person name="Heilman E.R."/>
            <person name="Heiman D."/>
            <person name="Howarth C."/>
            <person name="Larson L."/>
            <person name="Lui A."/>
            <person name="MacDonald P.J.P."/>
            <person name="Mehta T."/>
            <person name="Montmayeur A."/>
            <person name="Murphy C."/>
            <person name="Neiman D."/>
            <person name="Pearson M."/>
            <person name="Priest M."/>
            <person name="Roberts A."/>
            <person name="Saif S."/>
            <person name="Shea T."/>
            <person name="Shenoy N."/>
            <person name="Sisk P."/>
            <person name="Stolte C."/>
            <person name="Sykes S."/>
            <person name="White J."/>
            <person name="Yandava C."/>
            <person name="Wortman J."/>
            <person name="Nusbaum C."/>
            <person name="Birren B."/>
        </authorList>
    </citation>
    <scope>NUCLEOTIDE SEQUENCE</scope>
    <source>
        <strain evidence="3">ERTm2</strain>
    </source>
</reference>
<accession>H8Z9R1</accession>
<sequence>MALKYHILKVAGISCMIAVALCAPLEKSISDISARRKEFISLRYQTTLKSSAFYRDIEAQIDYNLMRIRELEKEEIKEFSRIKKKIQEETADIKDELFQIMMKMNDEKKSGFTINSEYNTMKLSILSRNNYSVPSRVLDKFVRMNRNEIICDESKVREVLYSAAPILKSIDGPEIFIQNLVNQCRIEPDLSVSEILENNLHYLLPARMENREEVLGFLSEAYKNPENSKNLKCELAEIQKSPLRLECDVNGNNCSRNDMERFGKEGTFEWMLDVLMAEYIMNNGRFQGATRPLVALQRIVVQEDCPGKERISHLISSLSYNTDVSYRESNANHIGRHVSGLSANHKNKLVSCTYCRNTDLLPHIQGDYREIVLDMLSAFTLVSAVEDDGTGNMWTYFENYHYIWYRIKKYNVEVERIDGGDRPYINLHVRTNLPSITRIWAISLIAINEFMHEYEAITVTEPNTSASRN</sequence>
<organism evidence="3">
    <name type="scientific">Nematocida ausubeli (strain ATCC PRA-371 / ERTm2)</name>
    <name type="common">Nematode killer fungus</name>
    <dbReference type="NCBI Taxonomy" id="1913371"/>
    <lineage>
        <taxon>Eukaryota</taxon>
        <taxon>Fungi</taxon>
        <taxon>Fungi incertae sedis</taxon>
        <taxon>Microsporidia</taxon>
        <taxon>Nematocida</taxon>
    </lineage>
</organism>
<evidence type="ECO:0000256" key="2">
    <source>
        <dbReference type="SAM" id="SignalP"/>
    </source>
</evidence>